<dbReference type="Proteomes" id="UP001055091">
    <property type="component" value="Unassembled WGS sequence"/>
</dbReference>
<reference evidence="2" key="1">
    <citation type="submission" date="2022-01" db="EMBL/GenBank/DDBJ databases">
        <title>Novel bile acid biosynthetic pathways are enriched in the microbiome of centenarians.</title>
        <authorList>
            <person name="Sato Y."/>
            <person name="Atarashi K."/>
            <person name="Plichta R.D."/>
            <person name="Arai Y."/>
            <person name="Sasajima S."/>
            <person name="Kearney M.S."/>
            <person name="Suda W."/>
            <person name="Takeshita K."/>
            <person name="Sasaki T."/>
            <person name="Okamoto S."/>
            <person name="Skelly N.A."/>
            <person name="Okamura Y."/>
            <person name="Vlamakis H."/>
            <person name="Li Y."/>
            <person name="Tanoue T."/>
            <person name="Takei H."/>
            <person name="Nittono H."/>
            <person name="Narushima S."/>
            <person name="Irie J."/>
            <person name="Itoh H."/>
            <person name="Moriya K."/>
            <person name="Sugiura Y."/>
            <person name="Suematsu M."/>
            <person name="Moritoki N."/>
            <person name="Shibata S."/>
            <person name="Littman R.D."/>
            <person name="Fischbach A.M."/>
            <person name="Uwamino Y."/>
            <person name="Inoue T."/>
            <person name="Honda A."/>
            <person name="Hattori M."/>
            <person name="Murai T."/>
            <person name="Xavier J.R."/>
            <person name="Hirose N."/>
            <person name="Honda K."/>
        </authorList>
    </citation>
    <scope>NUCLEOTIDE SEQUENCE</scope>
    <source>
        <strain evidence="2">CE91-St55</strain>
    </source>
</reference>
<gene>
    <name evidence="2" type="ORF">CE91St55_63420</name>
</gene>
<dbReference type="EMBL" id="BQNJ01000002">
    <property type="protein sequence ID" value="GKH04361.1"/>
    <property type="molecule type" value="Genomic_DNA"/>
</dbReference>
<dbReference type="PANTHER" id="PTHR43752">
    <property type="entry name" value="BNR/ASP-BOX REPEAT FAMILY PROTEIN"/>
    <property type="match status" value="1"/>
</dbReference>
<dbReference type="Gene3D" id="2.120.10.10">
    <property type="match status" value="1"/>
</dbReference>
<comment type="caution">
    <text evidence="2">The sequence shown here is derived from an EMBL/GenBank/DDBJ whole genome shotgun (WGS) entry which is preliminary data.</text>
</comment>
<accession>A0AA37NA69</accession>
<dbReference type="PANTHER" id="PTHR43752:SF2">
    <property type="entry name" value="BNR_ASP-BOX REPEAT FAMILY PROTEIN"/>
    <property type="match status" value="1"/>
</dbReference>
<feature type="domain" description="Sialidase" evidence="1">
    <location>
        <begin position="67"/>
        <end position="341"/>
    </location>
</feature>
<dbReference type="AlphaFoldDB" id="A0AA37NA69"/>
<evidence type="ECO:0000259" key="1">
    <source>
        <dbReference type="Pfam" id="PF13088"/>
    </source>
</evidence>
<organism evidence="2 3">
    <name type="scientific">Hungatella hathewayi</name>
    <dbReference type="NCBI Taxonomy" id="154046"/>
    <lineage>
        <taxon>Bacteria</taxon>
        <taxon>Bacillati</taxon>
        <taxon>Bacillota</taxon>
        <taxon>Clostridia</taxon>
        <taxon>Lachnospirales</taxon>
        <taxon>Lachnospiraceae</taxon>
        <taxon>Hungatella</taxon>
    </lineage>
</organism>
<dbReference type="InterPro" id="IPR011040">
    <property type="entry name" value="Sialidase"/>
</dbReference>
<dbReference type="InterPro" id="IPR036278">
    <property type="entry name" value="Sialidase_sf"/>
</dbReference>
<dbReference type="RefSeq" id="WP_006772074.1">
    <property type="nucleotide sequence ID" value="NZ_BQNJ01000002.1"/>
</dbReference>
<dbReference type="GeneID" id="93150637"/>
<name>A0AA37NA69_9FIRM</name>
<dbReference type="Pfam" id="PF13088">
    <property type="entry name" value="BNR_2"/>
    <property type="match status" value="1"/>
</dbReference>
<dbReference type="SUPFAM" id="SSF50939">
    <property type="entry name" value="Sialidases"/>
    <property type="match status" value="1"/>
</dbReference>
<sequence length="389" mass="44098">MTYINPDSALTPANIYVEATQSRFSDSYRRWQGIPSIEVTGNGRIFVNFYSGQDAEVGGNIMVLCVSDNHGESFRSCVTVVEHPDPECRIYDPNLWIAPDKKLWMFYTQARGFNDGRSGVWVTVCDQPDTDPLTWSAPRRIANGIMMNKPIITTKGEWLFPCAIWCDTSGSVPAERHGLEQEQFSNVYASSDKGKTISLRGHADIPNRSFDENMIVEKKDGSLWMLVRTFDGIGESFSTDGGYTWTPGQKSHIDGPCSRFHISRLKSGRLLLINHYQFDQRIDLEDIMHQGNVKKWKGRSHLSALLSEDDGQTWPYSLLLDERNEVSYPDAKEADDGFIYVTYDHERVTEREILMARFTEEDIIKGKTVTCGSNFKIVVNKATGQPNIH</sequence>
<evidence type="ECO:0000313" key="3">
    <source>
        <dbReference type="Proteomes" id="UP001055091"/>
    </source>
</evidence>
<protein>
    <recommendedName>
        <fullName evidence="1">Sialidase domain-containing protein</fullName>
    </recommendedName>
</protein>
<dbReference type="CDD" id="cd15482">
    <property type="entry name" value="Sialidase_non-viral"/>
    <property type="match status" value="1"/>
</dbReference>
<proteinExistence type="predicted"/>
<evidence type="ECO:0000313" key="2">
    <source>
        <dbReference type="EMBL" id="GKH04361.1"/>
    </source>
</evidence>